<dbReference type="SUPFAM" id="SSF53850">
    <property type="entry name" value="Periplasmic binding protein-like II"/>
    <property type="match status" value="1"/>
</dbReference>
<sequence>MSNGESVPRYTMRQLAAFVAVAETGTISAAAERLHASHSALAAAVTDLERALNVQLTVRRRAHGVRLTPTGETVLIRARALLHQATELQADAGGPGGGVSGPLALGCYTSLGPTVLPSLLRSYTVRYPQTRVELHEDTQNRLRKQLVDGEVDLVIAYALDLPDEWRTAVLGTRRPHVLVGPEHPLTGADGPVRLAELAEDPMILLDAPPSSYHALEVCRQAGFEPRVAYRTQNYETARAFVGRDLGWTLLVQRPAPEVTYEGLPVVVKELHDPRPDPVGVVVAWHRGSMLSRAARAFIRFATSEPEDSADFPGNHPR</sequence>
<accession>A0A929B8Z9</accession>
<dbReference type="EMBL" id="JADEYC010000007">
    <property type="protein sequence ID" value="MBE9373616.1"/>
    <property type="molecule type" value="Genomic_DNA"/>
</dbReference>
<comment type="similarity">
    <text evidence="1">Belongs to the LysR transcriptional regulatory family.</text>
</comment>
<dbReference type="Gene3D" id="1.10.10.10">
    <property type="entry name" value="Winged helix-like DNA-binding domain superfamily/Winged helix DNA-binding domain"/>
    <property type="match status" value="1"/>
</dbReference>
<keyword evidence="3" id="KW-0238">DNA-binding</keyword>
<evidence type="ECO:0000256" key="2">
    <source>
        <dbReference type="ARBA" id="ARBA00023015"/>
    </source>
</evidence>
<evidence type="ECO:0000256" key="1">
    <source>
        <dbReference type="ARBA" id="ARBA00009437"/>
    </source>
</evidence>
<reference evidence="6" key="1">
    <citation type="submission" date="2020-10" db="EMBL/GenBank/DDBJ databases">
        <title>Diversity and distribution of actinomycetes associated with coral in the coast of Hainan.</title>
        <authorList>
            <person name="Li F."/>
        </authorList>
    </citation>
    <scope>NUCLEOTIDE SEQUENCE</scope>
    <source>
        <strain evidence="6">HNM0983</strain>
    </source>
</reference>
<dbReference type="Pfam" id="PF03466">
    <property type="entry name" value="LysR_substrate"/>
    <property type="match status" value="1"/>
</dbReference>
<dbReference type="GO" id="GO:0032993">
    <property type="term" value="C:protein-DNA complex"/>
    <property type="evidence" value="ECO:0007669"/>
    <property type="project" value="TreeGrafter"/>
</dbReference>
<dbReference type="InterPro" id="IPR000847">
    <property type="entry name" value="LysR_HTH_N"/>
</dbReference>
<dbReference type="Gene3D" id="3.40.190.10">
    <property type="entry name" value="Periplasmic binding protein-like II"/>
    <property type="match status" value="2"/>
</dbReference>
<evidence type="ECO:0000313" key="6">
    <source>
        <dbReference type="EMBL" id="MBE9373616.1"/>
    </source>
</evidence>
<evidence type="ECO:0000259" key="5">
    <source>
        <dbReference type="PROSITE" id="PS50931"/>
    </source>
</evidence>
<evidence type="ECO:0000256" key="4">
    <source>
        <dbReference type="ARBA" id="ARBA00023163"/>
    </source>
</evidence>
<keyword evidence="7" id="KW-1185">Reference proteome</keyword>
<dbReference type="GO" id="GO:0003700">
    <property type="term" value="F:DNA-binding transcription factor activity"/>
    <property type="evidence" value="ECO:0007669"/>
    <property type="project" value="InterPro"/>
</dbReference>
<keyword evidence="4" id="KW-0804">Transcription</keyword>
<dbReference type="PANTHER" id="PTHR30346:SF0">
    <property type="entry name" value="HCA OPERON TRANSCRIPTIONAL ACTIVATOR HCAR"/>
    <property type="match status" value="1"/>
</dbReference>
<dbReference type="PANTHER" id="PTHR30346">
    <property type="entry name" value="TRANSCRIPTIONAL DUAL REGULATOR HCAR-RELATED"/>
    <property type="match status" value="1"/>
</dbReference>
<dbReference type="InterPro" id="IPR005119">
    <property type="entry name" value="LysR_subst-bd"/>
</dbReference>
<dbReference type="Pfam" id="PF00126">
    <property type="entry name" value="HTH_1"/>
    <property type="match status" value="1"/>
</dbReference>
<gene>
    <name evidence="6" type="ORF">IQ251_04045</name>
</gene>
<evidence type="ECO:0000313" key="7">
    <source>
        <dbReference type="Proteomes" id="UP000598360"/>
    </source>
</evidence>
<keyword evidence="2" id="KW-0805">Transcription regulation</keyword>
<dbReference type="AlphaFoldDB" id="A0A929B8Z9"/>
<dbReference type="GO" id="GO:0003677">
    <property type="term" value="F:DNA binding"/>
    <property type="evidence" value="ECO:0007669"/>
    <property type="project" value="UniProtKB-KW"/>
</dbReference>
<name>A0A929B8Z9_9PSEU</name>
<organism evidence="6 7">
    <name type="scientific">Saccharopolyspora montiporae</name>
    <dbReference type="NCBI Taxonomy" id="2781240"/>
    <lineage>
        <taxon>Bacteria</taxon>
        <taxon>Bacillati</taxon>
        <taxon>Actinomycetota</taxon>
        <taxon>Actinomycetes</taxon>
        <taxon>Pseudonocardiales</taxon>
        <taxon>Pseudonocardiaceae</taxon>
        <taxon>Saccharopolyspora</taxon>
    </lineage>
</organism>
<dbReference type="InterPro" id="IPR036388">
    <property type="entry name" value="WH-like_DNA-bd_sf"/>
</dbReference>
<dbReference type="SUPFAM" id="SSF46785">
    <property type="entry name" value="Winged helix' DNA-binding domain"/>
    <property type="match status" value="1"/>
</dbReference>
<comment type="caution">
    <text evidence="6">The sequence shown here is derived from an EMBL/GenBank/DDBJ whole genome shotgun (WGS) entry which is preliminary data.</text>
</comment>
<dbReference type="PROSITE" id="PS50931">
    <property type="entry name" value="HTH_LYSR"/>
    <property type="match status" value="1"/>
</dbReference>
<dbReference type="Proteomes" id="UP000598360">
    <property type="component" value="Unassembled WGS sequence"/>
</dbReference>
<dbReference type="RefSeq" id="WP_193927064.1">
    <property type="nucleotide sequence ID" value="NZ_JADEYC010000007.1"/>
</dbReference>
<proteinExistence type="inferred from homology"/>
<evidence type="ECO:0000256" key="3">
    <source>
        <dbReference type="ARBA" id="ARBA00023125"/>
    </source>
</evidence>
<feature type="domain" description="HTH lysR-type" evidence="5">
    <location>
        <begin position="10"/>
        <end position="68"/>
    </location>
</feature>
<protein>
    <submittedName>
        <fullName evidence="6">LysR family transcriptional regulator</fullName>
    </submittedName>
</protein>
<dbReference type="InterPro" id="IPR036390">
    <property type="entry name" value="WH_DNA-bd_sf"/>
</dbReference>